<dbReference type="eggNOG" id="COG1721">
    <property type="taxonomic scope" value="Bacteria"/>
</dbReference>
<dbReference type="KEGG" id="tos:Theos_0031"/>
<dbReference type="EMBL" id="CP003249">
    <property type="protein sequence ID" value="AFV75119.1"/>
    <property type="molecule type" value="Genomic_DNA"/>
</dbReference>
<keyword evidence="1" id="KW-0812">Transmembrane</keyword>
<evidence type="ECO:0000256" key="1">
    <source>
        <dbReference type="SAM" id="Phobius"/>
    </source>
</evidence>
<reference evidence="3 4" key="1">
    <citation type="journal article" date="2013" name="Genome Announc.">
        <title>Whole Genome Sequencing of Thermus oshimai JL-2 and Thermus thermophilus JL-18, Incomplete Denitrifiers from the United States Great Basin.</title>
        <authorList>
            <person name="Murugapiran S.K."/>
            <person name="Huntemann M."/>
            <person name="Wei C.L."/>
            <person name="Han J."/>
            <person name="Detter J.C."/>
            <person name="Han C.S."/>
            <person name="Erkkila T.H."/>
            <person name="Teshima H."/>
            <person name="Chen A."/>
            <person name="Kyrpides N."/>
            <person name="Mavrommatis K."/>
            <person name="Markowitz V."/>
            <person name="Szeto E."/>
            <person name="Ivanova N."/>
            <person name="Pagani I."/>
            <person name="Lam J."/>
            <person name="McDonald A.I."/>
            <person name="Dodsworth J.A."/>
            <person name="Pati A."/>
            <person name="Goodwin L."/>
            <person name="Peters L."/>
            <person name="Pitluck S."/>
            <person name="Woyke T."/>
            <person name="Hedlund B.P."/>
        </authorList>
    </citation>
    <scope>NUCLEOTIDE SEQUENCE</scope>
    <source>
        <strain evidence="3 4">JL-2</strain>
    </source>
</reference>
<gene>
    <name evidence="3" type="ORF">Theos_0031</name>
</gene>
<keyword evidence="1" id="KW-1133">Transmembrane helix</keyword>
<keyword evidence="4" id="KW-1185">Reference proteome</keyword>
<evidence type="ECO:0000259" key="2">
    <source>
        <dbReference type="Pfam" id="PF01882"/>
    </source>
</evidence>
<keyword evidence="1" id="KW-0472">Membrane</keyword>
<dbReference type="PATRIC" id="fig|751945.3.peg.31"/>
<protein>
    <recommendedName>
        <fullName evidence="2">DUF58 domain-containing protein</fullName>
    </recommendedName>
</protein>
<sequence>MGPQLLRAFALALGGGILALGLGLGAFPLALGLGLLLFGKRLYPGGFLWLAPLPVLLRGEVPPCAPLGTPPLRLGGLAWGRHRLTLPLPYRLRRRGAHALALGLEATGLLGLPRRTLRLPLGEALVYPALRPLPPFRPAPGFFLEGLRTPRGLPDPLEAKGLRPYRPGDPPRLLARKATLRRGEPLVREPERRMQGALFLHLDGQSLHPAYPDHAASLAAWLLLQAEREGMAFGLSLGGGRLPLGRGRAHLQRALALLARFAPSPTPTPPPPAPPGSTYLLITQAAERAFLEGALKGAKRAREGLLLLLPEGYFLFPGERGRKAFGVPPGLQRALALKGVLLAHGLRLQVVRGHEPLRFGGE</sequence>
<proteinExistence type="predicted"/>
<organism evidence="3 4">
    <name type="scientific">Thermus oshimai JL-2</name>
    <dbReference type="NCBI Taxonomy" id="751945"/>
    <lineage>
        <taxon>Bacteria</taxon>
        <taxon>Thermotogati</taxon>
        <taxon>Deinococcota</taxon>
        <taxon>Deinococci</taxon>
        <taxon>Thermales</taxon>
        <taxon>Thermaceae</taxon>
        <taxon>Thermus</taxon>
    </lineage>
</organism>
<dbReference type="HOGENOM" id="CLU_749659_0_0_0"/>
<dbReference type="PANTHER" id="PTHR34351">
    <property type="entry name" value="SLR1927 PROTEIN-RELATED"/>
    <property type="match status" value="1"/>
</dbReference>
<accession>K7R2J2</accession>
<dbReference type="Proteomes" id="UP000000211">
    <property type="component" value="Chromosome"/>
</dbReference>
<feature type="domain" description="DUF58" evidence="2">
    <location>
        <begin position="162"/>
        <end position="265"/>
    </location>
</feature>
<dbReference type="InterPro" id="IPR002881">
    <property type="entry name" value="DUF58"/>
</dbReference>
<dbReference type="PANTHER" id="PTHR34351:SF1">
    <property type="entry name" value="SLR1927 PROTEIN"/>
    <property type="match status" value="1"/>
</dbReference>
<evidence type="ECO:0000313" key="4">
    <source>
        <dbReference type="Proteomes" id="UP000000211"/>
    </source>
</evidence>
<dbReference type="Pfam" id="PF01882">
    <property type="entry name" value="DUF58"/>
    <property type="match status" value="1"/>
</dbReference>
<evidence type="ECO:0000313" key="3">
    <source>
        <dbReference type="EMBL" id="AFV75119.1"/>
    </source>
</evidence>
<name>K7R2J2_THEOS</name>
<dbReference type="AlphaFoldDB" id="K7R2J2"/>
<dbReference type="RefSeq" id="WP_016328320.1">
    <property type="nucleotide sequence ID" value="NC_019386.1"/>
</dbReference>
<dbReference type="STRING" id="751945.Theos_0031"/>
<feature type="transmembrane region" description="Helical" evidence="1">
    <location>
        <begin position="12"/>
        <end position="38"/>
    </location>
</feature>